<protein>
    <recommendedName>
        <fullName evidence="4">Arrestin-like N-terminal domain-containing protein</fullName>
    </recommendedName>
</protein>
<sequence>MTSSRGPHIHHAKLGGLHHKLILESPKRVHYGNDFPVSGNVLLKHLPLLRGLNSPLNAELFGPLHVSIVLKGVARIHHEDESRAEIFPLCKEVVTIYDGSFRAPADAEEVLHFNIKLPPHASPVTNTAVAAVQDDGGNWSFRERVSSVEVEELPPTLEVLPNSLTRGSFVYANLHTTMKPAIKVHYTVEAQVRMPGIDVEIVNADADSGGAPIFYDQPRIPIATAQRDQTLTTDVSQRFTVQDESLLPEHEQPHGFRNKTKAFLKPIDLPKFVFDVICIGIPQHAYVGQNLSFAITIQPDGSSTTKTDPEIFLDKCTISLIAQTTGIQPAPLEILKTKAADFSSARPFSREDGMTKGIDVGVLSWVPATFTFRKITRTYKLRIVGRFTVGTQQISTSRDVPITIHPPLEIETSRAADDTNDPDALPSYQEANRHEAEDFAHAPSYEQAISGSDSASGHAIGHASRHGSGHASGYTGFTN</sequence>
<evidence type="ECO:0008006" key="4">
    <source>
        <dbReference type="Google" id="ProtNLM"/>
    </source>
</evidence>
<feature type="region of interest" description="Disordered" evidence="1">
    <location>
        <begin position="406"/>
        <end position="427"/>
    </location>
</feature>
<proteinExistence type="predicted"/>
<evidence type="ECO:0000256" key="1">
    <source>
        <dbReference type="SAM" id="MobiDB-lite"/>
    </source>
</evidence>
<name>A0A6A6F3Z9_9PEZI</name>
<keyword evidence="3" id="KW-1185">Reference proteome</keyword>
<organism evidence="2 3">
    <name type="scientific">Cercospora zeae-maydis SCOH1-5</name>
    <dbReference type="NCBI Taxonomy" id="717836"/>
    <lineage>
        <taxon>Eukaryota</taxon>
        <taxon>Fungi</taxon>
        <taxon>Dikarya</taxon>
        <taxon>Ascomycota</taxon>
        <taxon>Pezizomycotina</taxon>
        <taxon>Dothideomycetes</taxon>
        <taxon>Dothideomycetidae</taxon>
        <taxon>Mycosphaerellales</taxon>
        <taxon>Mycosphaerellaceae</taxon>
        <taxon>Cercospora</taxon>
    </lineage>
</organism>
<dbReference type="AlphaFoldDB" id="A0A6A6F3Z9"/>
<dbReference type="EMBL" id="ML992707">
    <property type="protein sequence ID" value="KAF2207067.1"/>
    <property type="molecule type" value="Genomic_DNA"/>
</dbReference>
<feature type="region of interest" description="Disordered" evidence="1">
    <location>
        <begin position="448"/>
        <end position="479"/>
    </location>
</feature>
<evidence type="ECO:0000313" key="2">
    <source>
        <dbReference type="EMBL" id="KAF2207067.1"/>
    </source>
</evidence>
<dbReference type="Proteomes" id="UP000799539">
    <property type="component" value="Unassembled WGS sequence"/>
</dbReference>
<accession>A0A6A6F3Z9</accession>
<gene>
    <name evidence="2" type="ORF">CERZMDRAFT_88829</name>
</gene>
<evidence type="ECO:0000313" key="3">
    <source>
        <dbReference type="Proteomes" id="UP000799539"/>
    </source>
</evidence>
<reference evidence="2" key="1">
    <citation type="journal article" date="2020" name="Stud. Mycol.">
        <title>101 Dothideomycetes genomes: a test case for predicting lifestyles and emergence of pathogens.</title>
        <authorList>
            <person name="Haridas S."/>
            <person name="Albert R."/>
            <person name="Binder M."/>
            <person name="Bloem J."/>
            <person name="Labutti K."/>
            <person name="Salamov A."/>
            <person name="Andreopoulos B."/>
            <person name="Baker S."/>
            <person name="Barry K."/>
            <person name="Bills G."/>
            <person name="Bluhm B."/>
            <person name="Cannon C."/>
            <person name="Castanera R."/>
            <person name="Culley D."/>
            <person name="Daum C."/>
            <person name="Ezra D."/>
            <person name="Gonzalez J."/>
            <person name="Henrissat B."/>
            <person name="Kuo A."/>
            <person name="Liang C."/>
            <person name="Lipzen A."/>
            <person name="Lutzoni F."/>
            <person name="Magnuson J."/>
            <person name="Mondo S."/>
            <person name="Nolan M."/>
            <person name="Ohm R."/>
            <person name="Pangilinan J."/>
            <person name="Park H.-J."/>
            <person name="Ramirez L."/>
            <person name="Alfaro M."/>
            <person name="Sun H."/>
            <person name="Tritt A."/>
            <person name="Yoshinaga Y."/>
            <person name="Zwiers L.-H."/>
            <person name="Turgeon B."/>
            <person name="Goodwin S."/>
            <person name="Spatafora J."/>
            <person name="Crous P."/>
            <person name="Grigoriev I."/>
        </authorList>
    </citation>
    <scope>NUCLEOTIDE SEQUENCE</scope>
    <source>
        <strain evidence="2">SCOH1-5</strain>
    </source>
</reference>
<dbReference type="OrthoDB" id="2333384at2759"/>